<dbReference type="EMBL" id="KB744266">
    <property type="protein sequence ID" value="EOA95530.1"/>
    <property type="molecule type" value="Genomic_DNA"/>
</dbReference>
<feature type="compositionally biased region" description="Low complexity" evidence="1">
    <location>
        <begin position="262"/>
        <end position="272"/>
    </location>
</feature>
<proteinExistence type="predicted"/>
<dbReference type="AlphaFoldDB" id="R0JE52"/>
<feature type="region of interest" description="Disordered" evidence="1">
    <location>
        <begin position="252"/>
        <end position="296"/>
    </location>
</feature>
<accession>R0JE52</accession>
<keyword evidence="3" id="KW-1185">Reference proteome</keyword>
<feature type="compositionally biased region" description="Basic and acidic residues" evidence="1">
    <location>
        <begin position="282"/>
        <end position="296"/>
    </location>
</feature>
<organism evidence="2 3">
    <name type="scientific">Anas platyrhynchos</name>
    <name type="common">Mallard</name>
    <name type="synonym">Anas boschas</name>
    <dbReference type="NCBI Taxonomy" id="8839"/>
    <lineage>
        <taxon>Eukaryota</taxon>
        <taxon>Metazoa</taxon>
        <taxon>Chordata</taxon>
        <taxon>Craniata</taxon>
        <taxon>Vertebrata</taxon>
        <taxon>Euteleostomi</taxon>
        <taxon>Archelosauria</taxon>
        <taxon>Archosauria</taxon>
        <taxon>Dinosauria</taxon>
        <taxon>Saurischia</taxon>
        <taxon>Theropoda</taxon>
        <taxon>Coelurosauria</taxon>
        <taxon>Aves</taxon>
        <taxon>Neognathae</taxon>
        <taxon>Galloanserae</taxon>
        <taxon>Anseriformes</taxon>
        <taxon>Anatidae</taxon>
        <taxon>Anatinae</taxon>
        <taxon>Anas</taxon>
    </lineage>
</organism>
<name>R0JE52_ANAPL</name>
<protein>
    <submittedName>
        <fullName evidence="2">Uncharacterized protein</fullName>
    </submittedName>
</protein>
<feature type="compositionally biased region" description="Polar residues" evidence="1">
    <location>
        <begin position="50"/>
        <end position="72"/>
    </location>
</feature>
<evidence type="ECO:0000256" key="1">
    <source>
        <dbReference type="SAM" id="MobiDB-lite"/>
    </source>
</evidence>
<feature type="compositionally biased region" description="Basic and acidic residues" evidence="1">
    <location>
        <begin position="106"/>
        <end position="123"/>
    </location>
</feature>
<sequence length="296" mass="31647">MSPWTPLCTCEETRAYFETAGVLHTPSALISLRLQVLTLLYLRPESPKILQSPTARVPGPSTQRVQCKSSQMADEGDGGTGKYIVTSRKPSGRLQRPAPSSSLQPEEERAKGPRGGPRAERSENPSLVTENEGKEKAVRGSLCFSRSGLRGTAQEPLPRDVNGSQQAASEAGNHALETPIFFHYLENSAPFTTAKTPSVLLRCATHVDAVPLLPPVQSSRGVKILATHVTLFSCSNSTICAAVLYAASPERSASHQEGGTGVVEQQSQTQTSRRSHGSVTARSKDKAGDKAGEQEC</sequence>
<dbReference type="Proteomes" id="UP000296049">
    <property type="component" value="Unassembled WGS sequence"/>
</dbReference>
<gene>
    <name evidence="2" type="ORF">Anapl_13057</name>
</gene>
<reference evidence="3" key="1">
    <citation type="journal article" date="2013" name="Nat. Genet.">
        <title>The duck genome and transcriptome provide insight into an avian influenza virus reservoir species.</title>
        <authorList>
            <person name="Huang Y."/>
            <person name="Li Y."/>
            <person name="Burt D.W."/>
            <person name="Chen H."/>
            <person name="Zhang Y."/>
            <person name="Qian W."/>
            <person name="Kim H."/>
            <person name="Gan S."/>
            <person name="Zhao Y."/>
            <person name="Li J."/>
            <person name="Yi K."/>
            <person name="Feng H."/>
            <person name="Zhu P."/>
            <person name="Li B."/>
            <person name="Liu Q."/>
            <person name="Fairley S."/>
            <person name="Magor K.E."/>
            <person name="Du Z."/>
            <person name="Hu X."/>
            <person name="Goodman L."/>
            <person name="Tafer H."/>
            <person name="Vignal A."/>
            <person name="Lee T."/>
            <person name="Kim K.W."/>
            <person name="Sheng Z."/>
            <person name="An Y."/>
            <person name="Searle S."/>
            <person name="Herrero J."/>
            <person name="Groenen M.A."/>
            <person name="Crooijmans R.P."/>
            <person name="Faraut T."/>
            <person name="Cai Q."/>
            <person name="Webster R.G."/>
            <person name="Aldridge J.R."/>
            <person name="Warren W.C."/>
            <person name="Bartschat S."/>
            <person name="Kehr S."/>
            <person name="Marz M."/>
            <person name="Stadler P.F."/>
            <person name="Smith J."/>
            <person name="Kraus R.H."/>
            <person name="Zhao Y."/>
            <person name="Ren L."/>
            <person name="Fei J."/>
            <person name="Morisson M."/>
            <person name="Kaiser P."/>
            <person name="Griffin D.K."/>
            <person name="Rao M."/>
            <person name="Pitel F."/>
            <person name="Wang J."/>
            <person name="Li N."/>
        </authorList>
    </citation>
    <scope>NUCLEOTIDE SEQUENCE [LARGE SCALE GENOMIC DNA]</scope>
</reference>
<feature type="region of interest" description="Disordered" evidence="1">
    <location>
        <begin position="50"/>
        <end position="170"/>
    </location>
</feature>
<evidence type="ECO:0000313" key="3">
    <source>
        <dbReference type="Proteomes" id="UP000296049"/>
    </source>
</evidence>
<evidence type="ECO:0000313" key="2">
    <source>
        <dbReference type="EMBL" id="EOA95530.1"/>
    </source>
</evidence>